<feature type="transmembrane region" description="Helical" evidence="7">
    <location>
        <begin position="138"/>
        <end position="161"/>
    </location>
</feature>
<feature type="transmembrane region" description="Helical" evidence="7">
    <location>
        <begin position="24"/>
        <end position="44"/>
    </location>
</feature>
<protein>
    <submittedName>
        <fullName evidence="10">ATP-binding cassette subfamily B protein</fullName>
    </submittedName>
</protein>
<dbReference type="RefSeq" id="WP_179789805.1">
    <property type="nucleotide sequence ID" value="NZ_BAAARR010000005.1"/>
</dbReference>
<sequence length="599" mass="63121">MGVLTGVRNLSRALRLLVSTSVRVAPWQALLCLGETGGVILGLLQPLYLAWFVAGAAGHDTQQMALAAGAFVAQIGLGRALVWLGMNARFGQLERVGYEFDARIAELTSSVPTIDHLHDPHYLDQLQIMREERGSLGLALNTLLNNLNGLAGVVGVVALAATADPRMLLVAVAGVPGVLAGPLLARWQGRAEAAGAEPGRLAAHLLQVGTSPAGGGEVRVFGLADPLRGRLAAAAHAWWKPKVGLAVRESVVNVAVQVIFFGVAGAVLAWLVRDAVAGAVTVAALTLALLLIGRLQGVSGTLRDIIHNVAAMSRTAGRFLWLVDETARIRAAQHGTGTPPDVPAHGLVLDRVGYRYPGHDTPALEEVSLVLPAGGVVALVGENGAGKSTLVNLISGMLRPTTGTIGIDGHDLAGIDPVAWRSRLAGAFQDHARLEFTLGRSVGIGDLAKRDDEAAIRRALHEGAAEAVLTSVPHGLQTQLGVTWPDGVDLSGGQWQRLAIARGMMRLMPLVRVLDEPTAALDAATEHELFDQYTRAARSGRDTGTITILVTHRFSTVAAADQVVVLDHGRVVEQGTHAELINRGGHYSDLYELQARGYR</sequence>
<dbReference type="GO" id="GO:0005886">
    <property type="term" value="C:plasma membrane"/>
    <property type="evidence" value="ECO:0007669"/>
    <property type="project" value="UniProtKB-SubCell"/>
</dbReference>
<dbReference type="PROSITE" id="PS00211">
    <property type="entry name" value="ABC_TRANSPORTER_1"/>
    <property type="match status" value="1"/>
</dbReference>
<name>A0A852ZH03_9ACTN</name>
<evidence type="ECO:0000313" key="10">
    <source>
        <dbReference type="EMBL" id="NYH92367.1"/>
    </source>
</evidence>
<evidence type="ECO:0000256" key="7">
    <source>
        <dbReference type="SAM" id="Phobius"/>
    </source>
</evidence>
<reference evidence="10 11" key="1">
    <citation type="submission" date="2020-07" db="EMBL/GenBank/DDBJ databases">
        <title>Sequencing the genomes of 1000 actinobacteria strains.</title>
        <authorList>
            <person name="Klenk H.-P."/>
        </authorList>
    </citation>
    <scope>NUCLEOTIDE SEQUENCE [LARGE SCALE GENOMIC DNA]</scope>
    <source>
        <strain evidence="10 11">DSM 18448</strain>
    </source>
</reference>
<dbReference type="SUPFAM" id="SSF52540">
    <property type="entry name" value="P-loop containing nucleoside triphosphate hydrolases"/>
    <property type="match status" value="1"/>
</dbReference>
<dbReference type="PANTHER" id="PTHR43394">
    <property type="entry name" value="ATP-DEPENDENT PERMEASE MDL1, MITOCHONDRIAL"/>
    <property type="match status" value="1"/>
</dbReference>
<feature type="domain" description="ABC transmembrane type-1" evidence="9">
    <location>
        <begin position="147"/>
        <end position="311"/>
    </location>
</feature>
<evidence type="ECO:0000313" key="11">
    <source>
        <dbReference type="Proteomes" id="UP000579605"/>
    </source>
</evidence>
<dbReference type="GO" id="GO:0016887">
    <property type="term" value="F:ATP hydrolysis activity"/>
    <property type="evidence" value="ECO:0007669"/>
    <property type="project" value="InterPro"/>
</dbReference>
<dbReference type="EMBL" id="JACBZH010000001">
    <property type="protein sequence ID" value="NYH92367.1"/>
    <property type="molecule type" value="Genomic_DNA"/>
</dbReference>
<evidence type="ECO:0000259" key="9">
    <source>
        <dbReference type="PROSITE" id="PS50929"/>
    </source>
</evidence>
<dbReference type="InterPro" id="IPR017871">
    <property type="entry name" value="ABC_transporter-like_CS"/>
</dbReference>
<keyword evidence="3" id="KW-0547">Nucleotide-binding</keyword>
<proteinExistence type="predicted"/>
<evidence type="ECO:0000256" key="1">
    <source>
        <dbReference type="ARBA" id="ARBA00004651"/>
    </source>
</evidence>
<dbReference type="GO" id="GO:0015421">
    <property type="term" value="F:ABC-type oligopeptide transporter activity"/>
    <property type="evidence" value="ECO:0007669"/>
    <property type="project" value="TreeGrafter"/>
</dbReference>
<dbReference type="Proteomes" id="UP000579605">
    <property type="component" value="Unassembled WGS sequence"/>
</dbReference>
<dbReference type="SUPFAM" id="SSF90123">
    <property type="entry name" value="ABC transporter transmembrane region"/>
    <property type="match status" value="1"/>
</dbReference>
<dbReference type="InterPro" id="IPR011527">
    <property type="entry name" value="ABC1_TM_dom"/>
</dbReference>
<evidence type="ECO:0000256" key="6">
    <source>
        <dbReference type="ARBA" id="ARBA00023136"/>
    </source>
</evidence>
<dbReference type="InterPro" id="IPR036640">
    <property type="entry name" value="ABC1_TM_sf"/>
</dbReference>
<gene>
    <name evidence="10" type="ORF">F4554_005005</name>
</gene>
<evidence type="ECO:0000256" key="3">
    <source>
        <dbReference type="ARBA" id="ARBA00022741"/>
    </source>
</evidence>
<evidence type="ECO:0000256" key="5">
    <source>
        <dbReference type="ARBA" id="ARBA00022989"/>
    </source>
</evidence>
<organism evidence="10 11">
    <name type="scientific">Actinopolymorpha rutila</name>
    <dbReference type="NCBI Taxonomy" id="446787"/>
    <lineage>
        <taxon>Bacteria</taxon>
        <taxon>Bacillati</taxon>
        <taxon>Actinomycetota</taxon>
        <taxon>Actinomycetes</taxon>
        <taxon>Propionibacteriales</taxon>
        <taxon>Actinopolymorphaceae</taxon>
        <taxon>Actinopolymorpha</taxon>
    </lineage>
</organism>
<accession>A0A852ZH03</accession>
<dbReference type="PROSITE" id="PS50929">
    <property type="entry name" value="ABC_TM1F"/>
    <property type="match status" value="1"/>
</dbReference>
<evidence type="ECO:0000256" key="2">
    <source>
        <dbReference type="ARBA" id="ARBA00022692"/>
    </source>
</evidence>
<keyword evidence="5 7" id="KW-1133">Transmembrane helix</keyword>
<feature type="transmembrane region" description="Helical" evidence="7">
    <location>
        <begin position="167"/>
        <end position="185"/>
    </location>
</feature>
<dbReference type="PROSITE" id="PS50893">
    <property type="entry name" value="ABC_TRANSPORTER_2"/>
    <property type="match status" value="1"/>
</dbReference>
<dbReference type="AlphaFoldDB" id="A0A852ZH03"/>
<keyword evidence="6 7" id="KW-0472">Membrane</keyword>
<feature type="transmembrane region" description="Helical" evidence="7">
    <location>
        <begin position="276"/>
        <end position="293"/>
    </location>
</feature>
<dbReference type="InterPro" id="IPR027417">
    <property type="entry name" value="P-loop_NTPase"/>
</dbReference>
<evidence type="ECO:0000256" key="4">
    <source>
        <dbReference type="ARBA" id="ARBA00022840"/>
    </source>
</evidence>
<dbReference type="GO" id="GO:0005524">
    <property type="term" value="F:ATP binding"/>
    <property type="evidence" value="ECO:0007669"/>
    <property type="project" value="UniProtKB-KW"/>
</dbReference>
<dbReference type="InterPro" id="IPR003439">
    <property type="entry name" value="ABC_transporter-like_ATP-bd"/>
</dbReference>
<dbReference type="SMART" id="SM00382">
    <property type="entry name" value="AAA"/>
    <property type="match status" value="1"/>
</dbReference>
<dbReference type="Gene3D" id="1.20.1560.10">
    <property type="entry name" value="ABC transporter type 1, transmembrane domain"/>
    <property type="match status" value="1"/>
</dbReference>
<dbReference type="InterPro" id="IPR039421">
    <property type="entry name" value="Type_1_exporter"/>
</dbReference>
<feature type="transmembrane region" description="Helical" evidence="7">
    <location>
        <begin position="64"/>
        <end position="85"/>
    </location>
</feature>
<feature type="domain" description="ABC transporter" evidence="8">
    <location>
        <begin position="347"/>
        <end position="593"/>
    </location>
</feature>
<dbReference type="Pfam" id="PF00005">
    <property type="entry name" value="ABC_tran"/>
    <property type="match status" value="1"/>
</dbReference>
<comment type="caution">
    <text evidence="10">The sequence shown here is derived from an EMBL/GenBank/DDBJ whole genome shotgun (WGS) entry which is preliminary data.</text>
</comment>
<keyword evidence="2 7" id="KW-0812">Transmembrane</keyword>
<comment type="subcellular location">
    <subcellularLocation>
        <location evidence="1">Cell membrane</location>
        <topology evidence="1">Multi-pass membrane protein</topology>
    </subcellularLocation>
</comment>
<dbReference type="Gene3D" id="3.40.50.300">
    <property type="entry name" value="P-loop containing nucleotide triphosphate hydrolases"/>
    <property type="match status" value="1"/>
</dbReference>
<keyword evidence="4 10" id="KW-0067">ATP-binding</keyword>
<dbReference type="PANTHER" id="PTHR43394:SF1">
    <property type="entry name" value="ATP-BINDING CASSETTE SUB-FAMILY B MEMBER 10, MITOCHONDRIAL"/>
    <property type="match status" value="1"/>
</dbReference>
<dbReference type="InterPro" id="IPR003593">
    <property type="entry name" value="AAA+_ATPase"/>
</dbReference>
<keyword evidence="11" id="KW-1185">Reference proteome</keyword>
<feature type="transmembrane region" description="Helical" evidence="7">
    <location>
        <begin position="250"/>
        <end position="270"/>
    </location>
</feature>
<evidence type="ECO:0000259" key="8">
    <source>
        <dbReference type="PROSITE" id="PS50893"/>
    </source>
</evidence>